<organism evidence="1 2">
    <name type="scientific">Vaccinium darrowii</name>
    <dbReference type="NCBI Taxonomy" id="229202"/>
    <lineage>
        <taxon>Eukaryota</taxon>
        <taxon>Viridiplantae</taxon>
        <taxon>Streptophyta</taxon>
        <taxon>Embryophyta</taxon>
        <taxon>Tracheophyta</taxon>
        <taxon>Spermatophyta</taxon>
        <taxon>Magnoliopsida</taxon>
        <taxon>eudicotyledons</taxon>
        <taxon>Gunneridae</taxon>
        <taxon>Pentapetalae</taxon>
        <taxon>asterids</taxon>
        <taxon>Ericales</taxon>
        <taxon>Ericaceae</taxon>
        <taxon>Vaccinioideae</taxon>
        <taxon>Vaccinieae</taxon>
        <taxon>Vaccinium</taxon>
    </lineage>
</organism>
<protein>
    <submittedName>
        <fullName evidence="1">Uncharacterized protein</fullName>
    </submittedName>
</protein>
<reference evidence="1 2" key="1">
    <citation type="journal article" date="2021" name="Hortic Res">
        <title>High-quality reference genome and annotation aids understanding of berry development for evergreen blueberry (Vaccinium darrowii).</title>
        <authorList>
            <person name="Yu J."/>
            <person name="Hulse-Kemp A.M."/>
            <person name="Babiker E."/>
            <person name="Staton M."/>
        </authorList>
    </citation>
    <scope>NUCLEOTIDE SEQUENCE [LARGE SCALE GENOMIC DNA]</scope>
    <source>
        <strain evidence="2">cv. NJ 8807/NJ 8810</strain>
        <tissue evidence="1">Young leaf</tissue>
    </source>
</reference>
<dbReference type="Proteomes" id="UP000828048">
    <property type="component" value="Chromosome 3"/>
</dbReference>
<comment type="caution">
    <text evidence="1">The sequence shown here is derived from an EMBL/GenBank/DDBJ whole genome shotgun (WGS) entry which is preliminary data.</text>
</comment>
<proteinExistence type="predicted"/>
<gene>
    <name evidence="1" type="ORF">Vadar_023436</name>
</gene>
<evidence type="ECO:0000313" key="1">
    <source>
        <dbReference type="EMBL" id="KAH7858403.1"/>
    </source>
</evidence>
<evidence type="ECO:0000313" key="2">
    <source>
        <dbReference type="Proteomes" id="UP000828048"/>
    </source>
</evidence>
<sequence>MELIEILNHNYANKEILLIAFNQGQNQNQNLEINQRLTAGARIGLEIAGLDSSSSTECSGDRKRVVGKREERGRVPL</sequence>
<accession>A0ACB7YYL1</accession>
<name>A0ACB7YYL1_9ERIC</name>
<keyword evidence="2" id="KW-1185">Reference proteome</keyword>
<dbReference type="EMBL" id="CM037153">
    <property type="protein sequence ID" value="KAH7858403.1"/>
    <property type="molecule type" value="Genomic_DNA"/>
</dbReference>